<feature type="transmembrane region" description="Helical" evidence="1">
    <location>
        <begin position="45"/>
        <end position="70"/>
    </location>
</feature>
<evidence type="ECO:0000313" key="4">
    <source>
        <dbReference type="Proteomes" id="UP000007879"/>
    </source>
</evidence>
<keyword evidence="1" id="KW-0472">Membrane</keyword>
<feature type="transmembrane region" description="Helical" evidence="1">
    <location>
        <begin position="82"/>
        <end position="100"/>
    </location>
</feature>
<dbReference type="SUPFAM" id="SSF46934">
    <property type="entry name" value="UBA-like"/>
    <property type="match status" value="1"/>
</dbReference>
<dbReference type="CDD" id="cd14291">
    <property type="entry name" value="UBA1_NUB1_like"/>
    <property type="match status" value="1"/>
</dbReference>
<organism evidence="3">
    <name type="scientific">Amphimedon queenslandica</name>
    <name type="common">Sponge</name>
    <dbReference type="NCBI Taxonomy" id="400682"/>
    <lineage>
        <taxon>Eukaryota</taxon>
        <taxon>Metazoa</taxon>
        <taxon>Porifera</taxon>
        <taxon>Demospongiae</taxon>
        <taxon>Heteroscleromorpha</taxon>
        <taxon>Haplosclerida</taxon>
        <taxon>Niphatidae</taxon>
        <taxon>Amphimedon</taxon>
    </lineage>
</organism>
<reference evidence="4" key="1">
    <citation type="journal article" date="2010" name="Nature">
        <title>The Amphimedon queenslandica genome and the evolution of animal complexity.</title>
        <authorList>
            <person name="Srivastava M."/>
            <person name="Simakov O."/>
            <person name="Chapman J."/>
            <person name="Fahey B."/>
            <person name="Gauthier M.E."/>
            <person name="Mitros T."/>
            <person name="Richards G.S."/>
            <person name="Conaco C."/>
            <person name="Dacre M."/>
            <person name="Hellsten U."/>
            <person name="Larroux C."/>
            <person name="Putnam N.H."/>
            <person name="Stanke M."/>
            <person name="Adamska M."/>
            <person name="Darling A."/>
            <person name="Degnan S.M."/>
            <person name="Oakley T.H."/>
            <person name="Plachetzki D.C."/>
            <person name="Zhai Y."/>
            <person name="Adamski M."/>
            <person name="Calcino A."/>
            <person name="Cummins S.F."/>
            <person name="Goodstein D.M."/>
            <person name="Harris C."/>
            <person name="Jackson D.J."/>
            <person name="Leys S.P."/>
            <person name="Shu S."/>
            <person name="Woodcroft B.J."/>
            <person name="Vervoort M."/>
            <person name="Kosik K.S."/>
            <person name="Manning G."/>
            <person name="Degnan B.M."/>
            <person name="Rokhsar D.S."/>
        </authorList>
    </citation>
    <scope>NUCLEOTIDE SEQUENCE [LARGE SCALE GENOMIC DNA]</scope>
</reference>
<name>A0A1X7TVK5_AMPQE</name>
<feature type="transmembrane region" description="Helical" evidence="1">
    <location>
        <begin position="106"/>
        <end position="126"/>
    </location>
</feature>
<evidence type="ECO:0000256" key="1">
    <source>
        <dbReference type="SAM" id="Phobius"/>
    </source>
</evidence>
<keyword evidence="1" id="KW-0812">Transmembrane</keyword>
<feature type="domain" description="UBA" evidence="2">
    <location>
        <begin position="249"/>
        <end position="289"/>
    </location>
</feature>
<evidence type="ECO:0000313" key="3">
    <source>
        <dbReference type="EnsemblMetazoa" id="Aqu2.1.19143_001"/>
    </source>
</evidence>
<dbReference type="InterPro" id="IPR015940">
    <property type="entry name" value="UBA"/>
</dbReference>
<feature type="transmembrane region" description="Helical" evidence="1">
    <location>
        <begin position="176"/>
        <end position="195"/>
    </location>
</feature>
<dbReference type="InterPro" id="IPR009060">
    <property type="entry name" value="UBA-like_sf"/>
</dbReference>
<dbReference type="EnsemblMetazoa" id="XM_020001968.1">
    <property type="protein sequence ID" value="XP_019857527.1"/>
    <property type="gene ID" value="LOC109585825"/>
</dbReference>
<dbReference type="EnsemblMetazoa" id="Aqu2.1.19143_001">
    <property type="protein sequence ID" value="Aqu2.1.19143_001"/>
    <property type="gene ID" value="Aqu2.1.19143"/>
</dbReference>
<keyword evidence="4" id="KW-1185">Reference proteome</keyword>
<dbReference type="KEGG" id="aqu:109585825"/>
<proteinExistence type="predicted"/>
<feature type="transmembrane region" description="Helical" evidence="1">
    <location>
        <begin position="138"/>
        <end position="156"/>
    </location>
</feature>
<feature type="transmembrane region" description="Helical" evidence="1">
    <location>
        <begin position="12"/>
        <end position="33"/>
    </location>
</feature>
<dbReference type="PROSITE" id="PS50030">
    <property type="entry name" value="UBA"/>
    <property type="match status" value="1"/>
</dbReference>
<protein>
    <recommendedName>
        <fullName evidence="2">UBA domain-containing protein</fullName>
    </recommendedName>
</protein>
<evidence type="ECO:0000259" key="2">
    <source>
        <dbReference type="PROSITE" id="PS50030"/>
    </source>
</evidence>
<dbReference type="AlphaFoldDB" id="A0A1X7TVK5"/>
<dbReference type="Gene3D" id="1.10.8.10">
    <property type="entry name" value="DNA helicase RuvA subunit, C-terminal domain"/>
    <property type="match status" value="1"/>
</dbReference>
<keyword evidence="1" id="KW-1133">Transmembrane helix</keyword>
<reference evidence="3" key="2">
    <citation type="submission" date="2017-05" db="UniProtKB">
        <authorList>
            <consortium name="EnsemblMetazoa"/>
        </authorList>
    </citation>
    <scope>IDENTIFICATION</scope>
</reference>
<dbReference type="InParanoid" id="A0A1X7TVK5"/>
<accession>A0A1X7TVK5</accession>
<dbReference type="STRING" id="400682.A0A1X7TVK5"/>
<dbReference type="Proteomes" id="UP000007879">
    <property type="component" value="Unassembled WGS sequence"/>
</dbReference>
<sequence>MPLLFNRDVSFYGSPVTKCIVILATVTSLFTIVPTTNVANYTDKFLFALSCCSFPSLGTWMVGVVLMYWTRPLERHLGSVKFMRTVLSSVVYSLLIYSLIKLLPSVIPLFNLMLLVVGSLVSLFILSVRGNSLIHFHLIHISSHSLILLFLAGLIVNVPGSWPTVSSGLLGGTLSFFIGSLPFPSLLLSPLVSLFERLVVEKHPELLSGATISVQRQQQVDLLEGIMMTLQQRRLEQQSRPGGAGGGYAPTEDQVRLLVGMGFRSDESRAALIRGNGQIHEAIQLLTTNQQHRL</sequence>
<gene>
    <name evidence="3" type="primary">109585825</name>
</gene>